<proteinExistence type="predicted"/>
<evidence type="ECO:0000313" key="2">
    <source>
        <dbReference type="EMBL" id="MBP2383925.1"/>
    </source>
</evidence>
<evidence type="ECO:0000256" key="1">
    <source>
        <dbReference type="SAM" id="MobiDB-lite"/>
    </source>
</evidence>
<sequence>MESATPPRQLAAAAALAPHSEGDPQALLSITDEEILALTENGAGFDLPWVVARESRPEGFSREDARLSAARSLISRGFLAPESALAQLEQREVEGGVRPQESHVKSPVLRPVPLVLGMSLWCRVHLRDGEHYPSARRRPLTGRRLPLADWTHADPDAVPARDRFR</sequence>
<dbReference type="RefSeq" id="WP_209904831.1">
    <property type="nucleotide sequence ID" value="NZ_BAAAJW010000001.1"/>
</dbReference>
<protein>
    <submittedName>
        <fullName evidence="2">Uncharacterized protein</fullName>
    </submittedName>
</protein>
<keyword evidence="3" id="KW-1185">Reference proteome</keyword>
<comment type="caution">
    <text evidence="2">The sequence shown here is derived from an EMBL/GenBank/DDBJ whole genome shotgun (WGS) entry which is preliminary data.</text>
</comment>
<dbReference type="EMBL" id="JAGIOD010000002">
    <property type="protein sequence ID" value="MBP2383925.1"/>
    <property type="molecule type" value="Genomic_DNA"/>
</dbReference>
<evidence type="ECO:0000313" key="3">
    <source>
        <dbReference type="Proteomes" id="UP001519290"/>
    </source>
</evidence>
<gene>
    <name evidence="2" type="ORF">JOF43_003914</name>
</gene>
<feature type="region of interest" description="Disordered" evidence="1">
    <location>
        <begin position="1"/>
        <end position="21"/>
    </location>
</feature>
<accession>A0ABS4X631</accession>
<organism evidence="2 3">
    <name type="scientific">Brachybacterium sacelli</name>
    <dbReference type="NCBI Taxonomy" id="173364"/>
    <lineage>
        <taxon>Bacteria</taxon>
        <taxon>Bacillati</taxon>
        <taxon>Actinomycetota</taxon>
        <taxon>Actinomycetes</taxon>
        <taxon>Micrococcales</taxon>
        <taxon>Dermabacteraceae</taxon>
        <taxon>Brachybacterium</taxon>
    </lineage>
</organism>
<dbReference type="Proteomes" id="UP001519290">
    <property type="component" value="Unassembled WGS sequence"/>
</dbReference>
<reference evidence="2 3" key="1">
    <citation type="submission" date="2021-03" db="EMBL/GenBank/DDBJ databases">
        <title>Sequencing the genomes of 1000 actinobacteria strains.</title>
        <authorList>
            <person name="Klenk H.-P."/>
        </authorList>
    </citation>
    <scope>NUCLEOTIDE SEQUENCE [LARGE SCALE GENOMIC DNA]</scope>
    <source>
        <strain evidence="2 3">DSM 14566</strain>
    </source>
</reference>
<name>A0ABS4X631_9MICO</name>